<gene>
    <name evidence="1" type="ORF">Plil01_001189300</name>
</gene>
<comment type="caution">
    <text evidence="1">The sequence shown here is derived from an EMBL/GenBank/DDBJ whole genome shotgun (WGS) entry which is preliminary data.</text>
</comment>
<dbReference type="EMBL" id="BSXW01000705">
    <property type="protein sequence ID" value="GMF28277.1"/>
    <property type="molecule type" value="Genomic_DNA"/>
</dbReference>
<sequence>MIQNQEAARAATEHRDPRQILVWCDGPPPKPYPRTVVFTSPNETGLRTSRKVGMKFYMPLWTLELQEAAAELEIGIDDATIKTAV</sequence>
<evidence type="ECO:0000313" key="2">
    <source>
        <dbReference type="Proteomes" id="UP001165083"/>
    </source>
</evidence>
<evidence type="ECO:0000313" key="1">
    <source>
        <dbReference type="EMBL" id="GMF28277.1"/>
    </source>
</evidence>
<keyword evidence="2" id="KW-1185">Reference proteome</keyword>
<reference evidence="1" key="1">
    <citation type="submission" date="2023-04" db="EMBL/GenBank/DDBJ databases">
        <title>Phytophthora lilii NBRC 32176.</title>
        <authorList>
            <person name="Ichikawa N."/>
            <person name="Sato H."/>
            <person name="Tonouchi N."/>
        </authorList>
    </citation>
    <scope>NUCLEOTIDE SEQUENCE</scope>
    <source>
        <strain evidence="1">NBRC 32176</strain>
    </source>
</reference>
<dbReference type="Proteomes" id="UP001165083">
    <property type="component" value="Unassembled WGS sequence"/>
</dbReference>
<organism evidence="1 2">
    <name type="scientific">Phytophthora lilii</name>
    <dbReference type="NCBI Taxonomy" id="2077276"/>
    <lineage>
        <taxon>Eukaryota</taxon>
        <taxon>Sar</taxon>
        <taxon>Stramenopiles</taxon>
        <taxon>Oomycota</taxon>
        <taxon>Peronosporomycetes</taxon>
        <taxon>Peronosporales</taxon>
        <taxon>Peronosporaceae</taxon>
        <taxon>Phytophthora</taxon>
    </lineage>
</organism>
<proteinExistence type="predicted"/>
<protein>
    <submittedName>
        <fullName evidence="1">Unnamed protein product</fullName>
    </submittedName>
</protein>
<dbReference type="OrthoDB" id="96224at2759"/>
<name>A0A9W6UAC6_9STRA</name>
<accession>A0A9W6UAC6</accession>
<dbReference type="AlphaFoldDB" id="A0A9W6UAC6"/>